<gene>
    <name evidence="2" type="ORF">CBR_g56704</name>
</gene>
<protein>
    <submittedName>
        <fullName evidence="2">Uncharacterized protein</fullName>
    </submittedName>
</protein>
<reference evidence="2 3" key="1">
    <citation type="journal article" date="2018" name="Cell">
        <title>The Chara Genome: Secondary Complexity and Implications for Plant Terrestrialization.</title>
        <authorList>
            <person name="Nishiyama T."/>
            <person name="Sakayama H."/>
            <person name="Vries J.D."/>
            <person name="Buschmann H."/>
            <person name="Saint-Marcoux D."/>
            <person name="Ullrich K.K."/>
            <person name="Haas F.B."/>
            <person name="Vanderstraeten L."/>
            <person name="Becker D."/>
            <person name="Lang D."/>
            <person name="Vosolsobe S."/>
            <person name="Rombauts S."/>
            <person name="Wilhelmsson P.K.I."/>
            <person name="Janitza P."/>
            <person name="Kern R."/>
            <person name="Heyl A."/>
            <person name="Rumpler F."/>
            <person name="Villalobos L.I.A.C."/>
            <person name="Clay J.M."/>
            <person name="Skokan R."/>
            <person name="Toyoda A."/>
            <person name="Suzuki Y."/>
            <person name="Kagoshima H."/>
            <person name="Schijlen E."/>
            <person name="Tajeshwar N."/>
            <person name="Catarino B."/>
            <person name="Hetherington A.J."/>
            <person name="Saltykova A."/>
            <person name="Bonnot C."/>
            <person name="Breuninger H."/>
            <person name="Symeonidi A."/>
            <person name="Radhakrishnan G.V."/>
            <person name="Van Nieuwerburgh F."/>
            <person name="Deforce D."/>
            <person name="Chang C."/>
            <person name="Karol K.G."/>
            <person name="Hedrich R."/>
            <person name="Ulvskov P."/>
            <person name="Glockner G."/>
            <person name="Delwiche C.F."/>
            <person name="Petrasek J."/>
            <person name="Van de Peer Y."/>
            <person name="Friml J."/>
            <person name="Beilby M."/>
            <person name="Dolan L."/>
            <person name="Kohara Y."/>
            <person name="Sugano S."/>
            <person name="Fujiyama A."/>
            <person name="Delaux P.-M."/>
            <person name="Quint M."/>
            <person name="TheiBen G."/>
            <person name="Hagemann M."/>
            <person name="Harholt J."/>
            <person name="Dunand C."/>
            <person name="Zachgo S."/>
            <person name="Langdale J."/>
            <person name="Maumus F."/>
            <person name="Straeten D.V.D."/>
            <person name="Gould S.B."/>
            <person name="Rensing S.A."/>
        </authorList>
    </citation>
    <scope>NUCLEOTIDE SEQUENCE [LARGE SCALE GENOMIC DNA]</scope>
    <source>
        <strain evidence="2 3">S276</strain>
    </source>
</reference>
<organism evidence="2 3">
    <name type="scientific">Chara braunii</name>
    <name type="common">Braun's stonewort</name>
    <dbReference type="NCBI Taxonomy" id="69332"/>
    <lineage>
        <taxon>Eukaryota</taxon>
        <taxon>Viridiplantae</taxon>
        <taxon>Streptophyta</taxon>
        <taxon>Charophyceae</taxon>
        <taxon>Charales</taxon>
        <taxon>Characeae</taxon>
        <taxon>Chara</taxon>
    </lineage>
</organism>
<dbReference type="AlphaFoldDB" id="A0A388MDN3"/>
<sequence>MAVAPVADGKEEGEGKGRESATTEGNDQGTKGKQSTEVEQEVVDEVEAQAQREAMPPPLSPPPWQQGTIEEDEGKPDKEVPQSRREEKTGQGEPAPPCSQPKEVIEVREDTHMNQAMGHQLELGSYRRKKKQLASRPSSTADNGTEEGLSGGTFRRDVPRERERSPPPNRPPLMVRSSRRCFVSPERREMDRLSRRTGLGDPCPYDLSLGPGDSSRPDDGGDGGANVIPEMEKEDVDMGYFAQDSEEEEDSPLMVADRGPPFMTAVHSSLQAVMAAGECYVFMIGVMINGDGWGHSYSIVRGEILGFMDDELLRKHLPRTFSLIKNESWGIEDDQIPS</sequence>
<proteinExistence type="predicted"/>
<feature type="compositionally biased region" description="Basic and acidic residues" evidence="1">
    <location>
        <begin position="103"/>
        <end position="112"/>
    </location>
</feature>
<comment type="caution">
    <text evidence="2">The sequence shown here is derived from an EMBL/GenBank/DDBJ whole genome shotgun (WGS) entry which is preliminary data.</text>
</comment>
<feature type="compositionally biased region" description="Pro residues" evidence="1">
    <location>
        <begin position="55"/>
        <end position="64"/>
    </location>
</feature>
<feature type="compositionally biased region" description="Acidic residues" evidence="1">
    <location>
        <begin position="38"/>
        <end position="47"/>
    </location>
</feature>
<feature type="compositionally biased region" description="Polar residues" evidence="1">
    <location>
        <begin position="22"/>
        <end position="35"/>
    </location>
</feature>
<feature type="compositionally biased region" description="Basic and acidic residues" evidence="1">
    <location>
        <begin position="75"/>
        <end position="90"/>
    </location>
</feature>
<dbReference type="Proteomes" id="UP000265515">
    <property type="component" value="Unassembled WGS sequence"/>
</dbReference>
<dbReference type="EMBL" id="BFEA01001111">
    <property type="protein sequence ID" value="GBG92674.1"/>
    <property type="molecule type" value="Genomic_DNA"/>
</dbReference>
<dbReference type="OrthoDB" id="1844048at2759"/>
<keyword evidence="3" id="KW-1185">Reference proteome</keyword>
<evidence type="ECO:0000313" key="3">
    <source>
        <dbReference type="Proteomes" id="UP000265515"/>
    </source>
</evidence>
<feature type="compositionally biased region" description="Basic and acidic residues" evidence="1">
    <location>
        <begin position="154"/>
        <end position="165"/>
    </location>
</feature>
<accession>A0A388MDN3</accession>
<dbReference type="Gramene" id="GBG92674">
    <property type="protein sequence ID" value="GBG92674"/>
    <property type="gene ID" value="CBR_g56704"/>
</dbReference>
<evidence type="ECO:0000313" key="2">
    <source>
        <dbReference type="EMBL" id="GBG92674.1"/>
    </source>
</evidence>
<evidence type="ECO:0000256" key="1">
    <source>
        <dbReference type="SAM" id="MobiDB-lite"/>
    </source>
</evidence>
<feature type="compositionally biased region" description="Basic and acidic residues" evidence="1">
    <location>
        <begin position="8"/>
        <end position="21"/>
    </location>
</feature>
<name>A0A388MDN3_CHABU</name>
<feature type="compositionally biased region" description="Basic and acidic residues" evidence="1">
    <location>
        <begin position="185"/>
        <end position="194"/>
    </location>
</feature>
<feature type="region of interest" description="Disordered" evidence="1">
    <location>
        <begin position="1"/>
        <end position="228"/>
    </location>
</feature>